<dbReference type="OMA" id="XPKRCHE"/>
<sequence length="87" mass="9577">MAVYCWGNTVHGELGLGGIEDEQVLLPREMDWCHSSSVQQAACGTSHTLLLTKDGKLFSCGNNDHGQLGHDTDCLPNKRPRTCRFSM</sequence>
<dbReference type="InterPro" id="IPR051553">
    <property type="entry name" value="Ran_GTPase-activating"/>
</dbReference>
<organism evidence="2 3">
    <name type="scientific">Aedes aegypti</name>
    <name type="common">Yellowfever mosquito</name>
    <name type="synonym">Culex aegypti</name>
    <dbReference type="NCBI Taxonomy" id="7159"/>
    <lineage>
        <taxon>Eukaryota</taxon>
        <taxon>Metazoa</taxon>
        <taxon>Ecdysozoa</taxon>
        <taxon>Arthropoda</taxon>
        <taxon>Hexapoda</taxon>
        <taxon>Insecta</taxon>
        <taxon>Pterygota</taxon>
        <taxon>Neoptera</taxon>
        <taxon>Endopterygota</taxon>
        <taxon>Diptera</taxon>
        <taxon>Nematocera</taxon>
        <taxon>Culicoidea</taxon>
        <taxon>Culicidae</taxon>
        <taxon>Culicinae</taxon>
        <taxon>Aedini</taxon>
        <taxon>Aedes</taxon>
        <taxon>Stegomyia</taxon>
    </lineage>
</organism>
<dbReference type="AlphaFoldDB" id="Q16MF8"/>
<dbReference type="InterPro" id="IPR009091">
    <property type="entry name" value="RCC1/BLIP-II"/>
</dbReference>
<dbReference type="PaxDb" id="7159-AAEL012314-PA"/>
<dbReference type="eggNOG" id="KOG0941">
    <property type="taxonomic scope" value="Eukaryota"/>
</dbReference>
<evidence type="ECO:0000313" key="2">
    <source>
        <dbReference type="EMBL" id="EAT35530.1"/>
    </source>
</evidence>
<accession>Q16MF8</accession>
<dbReference type="PANTHER" id="PTHR45982:SF1">
    <property type="entry name" value="REGULATOR OF CHROMOSOME CONDENSATION"/>
    <property type="match status" value="1"/>
</dbReference>
<dbReference type="Gene3D" id="2.130.10.30">
    <property type="entry name" value="Regulator of chromosome condensation 1/beta-lactamase-inhibitor protein II"/>
    <property type="match status" value="1"/>
</dbReference>
<dbReference type="STRING" id="7159.Q16MF8"/>
<dbReference type="InterPro" id="IPR000408">
    <property type="entry name" value="Reg_chr_condens"/>
</dbReference>
<dbReference type="Pfam" id="PF13540">
    <property type="entry name" value="RCC1_2"/>
    <property type="match status" value="1"/>
</dbReference>
<dbReference type="SUPFAM" id="SSF50985">
    <property type="entry name" value="RCC1/BLIP-II"/>
    <property type="match status" value="1"/>
</dbReference>
<reference evidence="2" key="2">
    <citation type="journal article" date="2007" name="Science">
        <title>Genome sequence of Aedes aegypti, a major arbovirus vector.</title>
        <authorList>
            <person name="Nene V."/>
            <person name="Wortman J.R."/>
            <person name="Lawson D."/>
            <person name="Haas B."/>
            <person name="Kodira C."/>
            <person name="Tu Z.J."/>
            <person name="Loftus B."/>
            <person name="Xi Z."/>
            <person name="Megy K."/>
            <person name="Grabherr M."/>
            <person name="Ren Q."/>
            <person name="Zdobnov E.M."/>
            <person name="Lobo N.F."/>
            <person name="Campbell K.S."/>
            <person name="Brown S.E."/>
            <person name="Bonaldo M.F."/>
            <person name="Zhu J."/>
            <person name="Sinkins S.P."/>
            <person name="Hogenkamp D.G."/>
            <person name="Amedeo P."/>
            <person name="Arensburger P."/>
            <person name="Atkinson P.W."/>
            <person name="Bidwell S."/>
            <person name="Biedler J."/>
            <person name="Birney E."/>
            <person name="Bruggner R.V."/>
            <person name="Costas J."/>
            <person name="Coy M.R."/>
            <person name="Crabtree J."/>
            <person name="Crawford M."/>
            <person name="Debruyn B."/>
            <person name="Decaprio D."/>
            <person name="Eiglmeier K."/>
            <person name="Eisenstadt E."/>
            <person name="El-Dorry H."/>
            <person name="Gelbart W.M."/>
            <person name="Gomes S.L."/>
            <person name="Hammond M."/>
            <person name="Hannick L.I."/>
            <person name="Hogan J.R."/>
            <person name="Holmes M.H."/>
            <person name="Jaffe D."/>
            <person name="Johnston J.S."/>
            <person name="Kennedy R.C."/>
            <person name="Koo H."/>
            <person name="Kravitz S."/>
            <person name="Kriventseva E.V."/>
            <person name="Kulp D."/>
            <person name="Labutti K."/>
            <person name="Lee E."/>
            <person name="Li S."/>
            <person name="Lovin D.D."/>
            <person name="Mao C."/>
            <person name="Mauceli E."/>
            <person name="Menck C.F."/>
            <person name="Miller J.R."/>
            <person name="Montgomery P."/>
            <person name="Mori A."/>
            <person name="Nascimento A.L."/>
            <person name="Naveira H.F."/>
            <person name="Nusbaum C."/>
            <person name="O'leary S."/>
            <person name="Orvis J."/>
            <person name="Pertea M."/>
            <person name="Quesneville H."/>
            <person name="Reidenbach K.R."/>
            <person name="Rogers Y.H."/>
            <person name="Roth C.W."/>
            <person name="Schneider J.R."/>
            <person name="Schatz M."/>
            <person name="Shumway M."/>
            <person name="Stanke M."/>
            <person name="Stinson E.O."/>
            <person name="Tubio J.M."/>
            <person name="Vanzee J.P."/>
            <person name="Verjovski-Almeida S."/>
            <person name="Werner D."/>
            <person name="White O."/>
            <person name="Wyder S."/>
            <person name="Zeng Q."/>
            <person name="Zhao Q."/>
            <person name="Zhao Y."/>
            <person name="Hill C.A."/>
            <person name="Raikhel A.S."/>
            <person name="Soares M.B."/>
            <person name="Knudson D.L."/>
            <person name="Lee N.H."/>
            <person name="Galagan J."/>
            <person name="Salzberg S.L."/>
            <person name="Paulsen I.T."/>
            <person name="Dimopoulos G."/>
            <person name="Collins F.H."/>
            <person name="Birren B."/>
            <person name="Fraser-Liggett C.M."/>
            <person name="Severson D.W."/>
        </authorList>
    </citation>
    <scope>NUCLEOTIDE SEQUENCE [LARGE SCALE GENOMIC DNA]</scope>
    <source>
        <strain evidence="2">Liverpool</strain>
    </source>
</reference>
<dbReference type="PROSITE" id="PS50012">
    <property type="entry name" value="RCC1_3"/>
    <property type="match status" value="1"/>
</dbReference>
<dbReference type="Proteomes" id="UP000682892">
    <property type="component" value="Chromosome 2"/>
</dbReference>
<dbReference type="PANTHER" id="PTHR45982">
    <property type="entry name" value="REGULATOR OF CHROMOSOME CONDENSATION"/>
    <property type="match status" value="1"/>
</dbReference>
<reference evidence="2" key="1">
    <citation type="submission" date="2005-10" db="EMBL/GenBank/DDBJ databases">
        <authorList>
            <person name="Loftus B.J."/>
            <person name="Nene V.M."/>
            <person name="Hannick L.I."/>
            <person name="Bidwell S."/>
            <person name="Haas B."/>
            <person name="Amedeo P."/>
            <person name="Orvis J."/>
            <person name="Wortman J.R."/>
            <person name="White O.R."/>
            <person name="Salzberg S."/>
            <person name="Shumway M."/>
            <person name="Koo H."/>
            <person name="Zhao Y."/>
            <person name="Holmes M."/>
            <person name="Miller J."/>
            <person name="Schatz M."/>
            <person name="Pop M."/>
            <person name="Pai G."/>
            <person name="Utterback T."/>
            <person name="Rogers Y.-H."/>
            <person name="Kravitz S."/>
            <person name="Fraser C.M."/>
        </authorList>
    </citation>
    <scope>NUCLEOTIDE SEQUENCE</scope>
    <source>
        <strain evidence="2">Liverpool</strain>
    </source>
</reference>
<protein>
    <submittedName>
        <fullName evidence="2">AAEL012314-PA</fullName>
    </submittedName>
</protein>
<name>Q16MF8_AEDAE</name>
<reference evidence="2" key="3">
    <citation type="submission" date="2012-09" db="EMBL/GenBank/DDBJ databases">
        <authorList>
            <consortium name="VectorBase"/>
        </authorList>
    </citation>
    <scope>NUCLEOTIDE SEQUENCE</scope>
    <source>
        <strain evidence="2">Liverpool</strain>
    </source>
</reference>
<gene>
    <name evidence="2" type="ORF">AaeL_AAEL012314</name>
</gene>
<dbReference type="EMBL" id="CH477862">
    <property type="protein sequence ID" value="EAT35530.1"/>
    <property type="molecule type" value="Genomic_DNA"/>
</dbReference>
<evidence type="ECO:0000313" key="3">
    <source>
        <dbReference type="Proteomes" id="UP000682892"/>
    </source>
</evidence>
<feature type="repeat" description="RCC1" evidence="1">
    <location>
        <begin position="1"/>
        <end position="54"/>
    </location>
</feature>
<proteinExistence type="predicted"/>
<dbReference type="PhylomeDB" id="Q16MF8"/>
<dbReference type="PROSITE" id="PS00626">
    <property type="entry name" value="RCC1_2"/>
    <property type="match status" value="1"/>
</dbReference>
<dbReference type="VEuPathDB" id="VectorBase:AAEL019888"/>
<dbReference type="HOGENOM" id="CLU_2485131_0_0_1"/>
<dbReference type="PRINTS" id="PR00633">
    <property type="entry name" value="RCCNDNSATION"/>
</dbReference>
<evidence type="ECO:0000256" key="1">
    <source>
        <dbReference type="PROSITE-ProRule" id="PRU00235"/>
    </source>
</evidence>